<accession>A0A0E0LSS1</accession>
<dbReference type="GO" id="GO:0003677">
    <property type="term" value="F:DNA binding"/>
    <property type="evidence" value="ECO:0007669"/>
    <property type="project" value="UniProtKB-UniRule"/>
</dbReference>
<dbReference type="GO" id="GO:1905393">
    <property type="term" value="P:plant organ formation"/>
    <property type="evidence" value="ECO:0007669"/>
    <property type="project" value="UniProtKB-ARBA"/>
</dbReference>
<dbReference type="EnsemblPlants" id="OPUNC08G07010.1">
    <property type="protein sequence ID" value="OPUNC08G07010.1"/>
    <property type="gene ID" value="OPUNC08G07010"/>
</dbReference>
<dbReference type="InterPro" id="IPR001356">
    <property type="entry name" value="HD"/>
</dbReference>
<keyword evidence="3" id="KW-0805">Transcription regulation</keyword>
<dbReference type="InterPro" id="IPR044558">
    <property type="entry name" value="WOX11-like"/>
</dbReference>
<feature type="region of interest" description="Disordered" evidence="11">
    <location>
        <begin position="1"/>
        <end position="39"/>
    </location>
</feature>
<comment type="similarity">
    <text evidence="8">Belongs to the WUS homeobox family.</text>
</comment>
<keyword evidence="6" id="KW-0804">Transcription</keyword>
<dbReference type="GO" id="GO:0048830">
    <property type="term" value="P:adventitious root development"/>
    <property type="evidence" value="ECO:0007669"/>
    <property type="project" value="InterPro"/>
</dbReference>
<proteinExistence type="inferred from homology"/>
<feature type="DNA-binding region" description="Homeobox" evidence="9">
    <location>
        <begin position="35"/>
        <end position="99"/>
    </location>
</feature>
<feature type="region of interest" description="Disordered" evidence="11">
    <location>
        <begin position="140"/>
        <end position="165"/>
    </location>
</feature>
<dbReference type="InterPro" id="IPR009057">
    <property type="entry name" value="Homeodomain-like_sf"/>
</dbReference>
<evidence type="ECO:0000313" key="13">
    <source>
        <dbReference type="EnsemblPlants" id="OPUNC08G07010.1"/>
    </source>
</evidence>
<comment type="subcellular location">
    <subcellularLocation>
        <location evidence="1 9 10">Nucleus</location>
    </subcellularLocation>
</comment>
<evidence type="ECO:0000256" key="8">
    <source>
        <dbReference type="ARBA" id="ARBA00024040"/>
    </source>
</evidence>
<dbReference type="OMA" id="VGELINY"/>
<dbReference type="Pfam" id="PF00046">
    <property type="entry name" value="Homeodomain"/>
    <property type="match status" value="2"/>
</dbReference>
<sequence length="398" mass="42810">MDRTASWEVVSRRGELQAPASHGGGHGHRGGEGEPARSRWAPKPEQILILESIFNSGMVNPAKDETARIRRLLERFGAVRDANVFYWFQNRRSRSRRRARQLQQACGAALHQLPSAAAAAGGGGGGYYHHHHHDVVSRRGELQAPASHGGGHGHRGGEGEPARSRWAPKPEQILILESIFNSGMVNPAKDETARIRRLLERFGAVRDANVFYWFQNRRSRSRRRARQLQQACGAIGHHHVHSSSPFLMHGGGGGGGVASAMTVPVAAAAAAASAHFLADDVDAGGDDDLFAISRQMGLMARGGGGGGGDHHYSSYADSDTTQLSYHHQPTGTTIQVFINGVAYDVPSGGALDMAGTFGRDAMLVHSSGEVLPVDEHGVLINSLQMGECYYLVGELINY</sequence>
<evidence type="ECO:0000256" key="5">
    <source>
        <dbReference type="ARBA" id="ARBA00023155"/>
    </source>
</evidence>
<evidence type="ECO:0000256" key="10">
    <source>
        <dbReference type="RuleBase" id="RU000682"/>
    </source>
</evidence>
<organism evidence="13">
    <name type="scientific">Oryza punctata</name>
    <name type="common">Red rice</name>
    <dbReference type="NCBI Taxonomy" id="4537"/>
    <lineage>
        <taxon>Eukaryota</taxon>
        <taxon>Viridiplantae</taxon>
        <taxon>Streptophyta</taxon>
        <taxon>Embryophyta</taxon>
        <taxon>Tracheophyta</taxon>
        <taxon>Spermatophyta</taxon>
        <taxon>Magnoliopsida</taxon>
        <taxon>Liliopsida</taxon>
        <taxon>Poales</taxon>
        <taxon>Poaceae</taxon>
        <taxon>BOP clade</taxon>
        <taxon>Oryzoideae</taxon>
        <taxon>Oryzeae</taxon>
        <taxon>Oryzinae</taxon>
        <taxon>Oryza</taxon>
    </lineage>
</organism>
<evidence type="ECO:0000259" key="12">
    <source>
        <dbReference type="PROSITE" id="PS50071"/>
    </source>
</evidence>
<dbReference type="PANTHER" id="PTHR46998:SF1">
    <property type="entry name" value="WUSCHEL-RELATED HOMEOBOX 10"/>
    <property type="match status" value="1"/>
</dbReference>
<feature type="DNA-binding region" description="Homeobox" evidence="9">
    <location>
        <begin position="161"/>
        <end position="225"/>
    </location>
</feature>
<dbReference type="PROSITE" id="PS50071">
    <property type="entry name" value="HOMEOBOX_2"/>
    <property type="match status" value="2"/>
</dbReference>
<dbReference type="eggNOG" id="ENOG502QUIQ">
    <property type="taxonomic scope" value="Eukaryota"/>
</dbReference>
<dbReference type="GO" id="GO:0003700">
    <property type="term" value="F:DNA-binding transcription factor activity"/>
    <property type="evidence" value="ECO:0007669"/>
    <property type="project" value="InterPro"/>
</dbReference>
<evidence type="ECO:0000256" key="7">
    <source>
        <dbReference type="ARBA" id="ARBA00023242"/>
    </source>
</evidence>
<evidence type="ECO:0000256" key="9">
    <source>
        <dbReference type="PROSITE-ProRule" id="PRU00108"/>
    </source>
</evidence>
<evidence type="ECO:0000256" key="1">
    <source>
        <dbReference type="ARBA" id="ARBA00004123"/>
    </source>
</evidence>
<evidence type="ECO:0000256" key="6">
    <source>
        <dbReference type="ARBA" id="ARBA00023163"/>
    </source>
</evidence>
<dbReference type="PANTHER" id="PTHR46998">
    <property type="entry name" value="WUSCHEL-RELATED HOMEOBOX 11"/>
    <property type="match status" value="1"/>
</dbReference>
<keyword evidence="5 9" id="KW-0371">Homeobox</keyword>
<keyword evidence="7 9" id="KW-0539">Nucleus</keyword>
<dbReference type="HOGENOM" id="CLU_693333_0_0_1"/>
<protein>
    <recommendedName>
        <fullName evidence="12">Homeobox domain-containing protein</fullName>
    </recommendedName>
</protein>
<dbReference type="Gramene" id="OPUNC08G07010.1">
    <property type="protein sequence ID" value="OPUNC08G07010.1"/>
    <property type="gene ID" value="OPUNC08G07010"/>
</dbReference>
<dbReference type="SMART" id="SM00389">
    <property type="entry name" value="HOX"/>
    <property type="match status" value="2"/>
</dbReference>
<dbReference type="SUPFAM" id="SSF46689">
    <property type="entry name" value="Homeodomain-like"/>
    <property type="match status" value="2"/>
</dbReference>
<keyword evidence="2" id="KW-0217">Developmental protein</keyword>
<keyword evidence="14" id="KW-1185">Reference proteome</keyword>
<evidence type="ECO:0000313" key="14">
    <source>
        <dbReference type="Proteomes" id="UP000026962"/>
    </source>
</evidence>
<dbReference type="STRING" id="4537.A0A0E0LSS1"/>
<dbReference type="AlphaFoldDB" id="A0A0E0LSS1"/>
<evidence type="ECO:0000256" key="3">
    <source>
        <dbReference type="ARBA" id="ARBA00023015"/>
    </source>
</evidence>
<dbReference type="Gene3D" id="1.10.10.60">
    <property type="entry name" value="Homeodomain-like"/>
    <property type="match status" value="2"/>
</dbReference>
<feature type="domain" description="Homeobox" evidence="12">
    <location>
        <begin position="33"/>
        <end position="98"/>
    </location>
</feature>
<evidence type="ECO:0000256" key="2">
    <source>
        <dbReference type="ARBA" id="ARBA00022473"/>
    </source>
</evidence>
<evidence type="ECO:0000256" key="4">
    <source>
        <dbReference type="ARBA" id="ARBA00023125"/>
    </source>
</evidence>
<dbReference type="GO" id="GO:0005634">
    <property type="term" value="C:nucleus"/>
    <property type="evidence" value="ECO:0007669"/>
    <property type="project" value="UniProtKB-SubCell"/>
</dbReference>
<name>A0A0E0LSS1_ORYPU</name>
<dbReference type="Proteomes" id="UP000026962">
    <property type="component" value="Chromosome 8"/>
</dbReference>
<feature type="domain" description="Homeobox" evidence="12">
    <location>
        <begin position="159"/>
        <end position="224"/>
    </location>
</feature>
<keyword evidence="4 9" id="KW-0238">DNA-binding</keyword>
<reference evidence="13" key="2">
    <citation type="submission" date="2018-05" db="EMBL/GenBank/DDBJ databases">
        <title>OpunRS2 (Oryza punctata Reference Sequence Version 2).</title>
        <authorList>
            <person name="Zhang J."/>
            <person name="Kudrna D."/>
            <person name="Lee S."/>
            <person name="Talag J."/>
            <person name="Welchert J."/>
            <person name="Wing R.A."/>
        </authorList>
    </citation>
    <scope>NUCLEOTIDE SEQUENCE [LARGE SCALE GENOMIC DNA]</scope>
</reference>
<feature type="compositionally biased region" description="Basic and acidic residues" evidence="11">
    <location>
        <begin position="1"/>
        <end position="15"/>
    </location>
</feature>
<reference evidence="13" key="1">
    <citation type="submission" date="2015-04" db="UniProtKB">
        <authorList>
            <consortium name="EnsemblPlants"/>
        </authorList>
    </citation>
    <scope>IDENTIFICATION</scope>
</reference>
<evidence type="ECO:0000256" key="11">
    <source>
        <dbReference type="SAM" id="MobiDB-lite"/>
    </source>
</evidence>
<dbReference type="FunFam" id="1.10.10.60:FF:000118">
    <property type="entry name" value="WUSCHEL-related homeobox 11"/>
    <property type="match status" value="2"/>
</dbReference>